<dbReference type="SUPFAM" id="SSF159713">
    <property type="entry name" value="Dhaf3308-like"/>
    <property type="match status" value="1"/>
</dbReference>
<evidence type="ECO:0000259" key="2">
    <source>
        <dbReference type="Pfam" id="PF13938"/>
    </source>
</evidence>
<organism evidence="3 4">
    <name type="scientific">Olsenella profusa</name>
    <dbReference type="NCBI Taxonomy" id="138595"/>
    <lineage>
        <taxon>Bacteria</taxon>
        <taxon>Bacillati</taxon>
        <taxon>Actinomycetota</taxon>
        <taxon>Coriobacteriia</taxon>
        <taxon>Coriobacteriales</taxon>
        <taxon>Atopobiaceae</taxon>
        <taxon>Olsenella</taxon>
    </lineage>
</organism>
<sequence length="265" mass="27695">MADPWALYDQMIGEIPEDVLVREVVVGAHHCYVDAECGCGVAALDRGGVRARLDPGWAGRPLRELAACARSWGFEVASVGVAALNAWHNRREAVERLGIVAEGADADPFGRLVPVVARMAAKKDDGSRPRVVVVGHFPRLGALAAHAEVLVLERAARADDDLPDTACEYVLPGADVALMTGMTLANKTAPRLLELARRPLCCVVGPSATLSARVLDAGADLIAGSLVADRELARSSVAAGGSPRAAGALEHVLVAGPRGREALAR</sequence>
<dbReference type="Pfam" id="PF13938">
    <property type="entry name" value="DUF4213"/>
    <property type="match status" value="1"/>
</dbReference>
<gene>
    <name evidence="3" type="ORF">H9X80_08755</name>
</gene>
<feature type="domain" description="Putative heavy-metal chelation" evidence="1">
    <location>
        <begin position="127"/>
        <end position="245"/>
    </location>
</feature>
<name>A0ABS2F3X1_9ACTN</name>
<proteinExistence type="predicted"/>
<dbReference type="InterPro" id="IPR025251">
    <property type="entry name" value="DUF4213"/>
</dbReference>
<protein>
    <recommendedName>
        <fullName evidence="5">Heavy-metal chelation domain-containing protein</fullName>
    </recommendedName>
</protein>
<reference evidence="3 4" key="1">
    <citation type="journal article" date="2021" name="Sci. Rep.">
        <title>The distribution of antibiotic resistance genes in chicken gut microbiota commensals.</title>
        <authorList>
            <person name="Juricova H."/>
            <person name="Matiasovicova J."/>
            <person name="Kubasova T."/>
            <person name="Cejkova D."/>
            <person name="Rychlik I."/>
        </authorList>
    </citation>
    <scope>NUCLEOTIDE SEQUENCE [LARGE SCALE GENOMIC DNA]</scope>
    <source>
        <strain evidence="3 4">An794</strain>
    </source>
</reference>
<dbReference type="Proteomes" id="UP000712527">
    <property type="component" value="Unassembled WGS sequence"/>
</dbReference>
<dbReference type="Gene3D" id="3.30.390.100">
    <property type="match status" value="1"/>
</dbReference>
<evidence type="ECO:0000313" key="4">
    <source>
        <dbReference type="Proteomes" id="UP000712527"/>
    </source>
</evidence>
<dbReference type="Pfam" id="PF04016">
    <property type="entry name" value="DUF364"/>
    <property type="match status" value="1"/>
</dbReference>
<evidence type="ECO:0000313" key="3">
    <source>
        <dbReference type="EMBL" id="MBM6775625.1"/>
    </source>
</evidence>
<keyword evidence="4" id="KW-1185">Reference proteome</keyword>
<dbReference type="Gene3D" id="3.40.50.11590">
    <property type="match status" value="1"/>
</dbReference>
<dbReference type="InterPro" id="IPR007161">
    <property type="entry name" value="DUF364"/>
</dbReference>
<evidence type="ECO:0000259" key="1">
    <source>
        <dbReference type="Pfam" id="PF04016"/>
    </source>
</evidence>
<comment type="caution">
    <text evidence="3">The sequence shown here is derived from an EMBL/GenBank/DDBJ whole genome shotgun (WGS) entry which is preliminary data.</text>
</comment>
<feature type="domain" description="DUF4213" evidence="2">
    <location>
        <begin position="8"/>
        <end position="87"/>
    </location>
</feature>
<evidence type="ECO:0008006" key="5">
    <source>
        <dbReference type="Google" id="ProtNLM"/>
    </source>
</evidence>
<dbReference type="RefSeq" id="WP_204793959.1">
    <property type="nucleotide sequence ID" value="NZ_JACSNQ010000028.1"/>
</dbReference>
<dbReference type="EMBL" id="JACSNQ010000028">
    <property type="protein sequence ID" value="MBM6775625.1"/>
    <property type="molecule type" value="Genomic_DNA"/>
</dbReference>
<accession>A0ABS2F3X1</accession>